<evidence type="ECO:0000313" key="2">
    <source>
        <dbReference type="EMBL" id="GAA4189748.1"/>
    </source>
</evidence>
<accession>A0ABP8ASW1</accession>
<organism evidence="2 3">
    <name type="scientific">Gryllotalpicola kribbensis</name>
    <dbReference type="NCBI Taxonomy" id="993084"/>
    <lineage>
        <taxon>Bacteria</taxon>
        <taxon>Bacillati</taxon>
        <taxon>Actinomycetota</taxon>
        <taxon>Actinomycetes</taxon>
        <taxon>Micrococcales</taxon>
        <taxon>Microbacteriaceae</taxon>
        <taxon>Gryllotalpicola</taxon>
    </lineage>
</organism>
<name>A0ABP8ASW1_9MICO</name>
<dbReference type="EMBL" id="BAABBX010000014">
    <property type="protein sequence ID" value="GAA4189748.1"/>
    <property type="molecule type" value="Genomic_DNA"/>
</dbReference>
<evidence type="ECO:0000313" key="3">
    <source>
        <dbReference type="Proteomes" id="UP001500213"/>
    </source>
</evidence>
<gene>
    <name evidence="2" type="ORF">GCM10022288_18050</name>
</gene>
<comment type="caution">
    <text evidence="2">The sequence shown here is derived from an EMBL/GenBank/DDBJ whole genome shotgun (WGS) entry which is preliminary data.</text>
</comment>
<sequence length="165" mass="17075">MRFSARPARSTTSTGEAHERRALIPILFGITLVLAGCSQPTAAQSPRNPPSTSVGQPTGNSSVPATPLTVSGGPLPMSVGAPPSDEATVPWTLEKVDRAANRIYLVASKQGCVTPSRVAITDTSTQVVIAVTGRKADSPCTGDARTLFGYITPPTAIGDRRVVHG</sequence>
<protein>
    <submittedName>
        <fullName evidence="2">Uncharacterized protein</fullName>
    </submittedName>
</protein>
<reference evidence="3" key="1">
    <citation type="journal article" date="2019" name="Int. J. Syst. Evol. Microbiol.">
        <title>The Global Catalogue of Microorganisms (GCM) 10K type strain sequencing project: providing services to taxonomists for standard genome sequencing and annotation.</title>
        <authorList>
            <consortium name="The Broad Institute Genomics Platform"/>
            <consortium name="The Broad Institute Genome Sequencing Center for Infectious Disease"/>
            <person name="Wu L."/>
            <person name="Ma J."/>
        </authorList>
    </citation>
    <scope>NUCLEOTIDE SEQUENCE [LARGE SCALE GENOMIC DNA]</scope>
    <source>
        <strain evidence="3">JCM 17593</strain>
    </source>
</reference>
<dbReference type="Proteomes" id="UP001500213">
    <property type="component" value="Unassembled WGS sequence"/>
</dbReference>
<feature type="compositionally biased region" description="Polar residues" evidence="1">
    <location>
        <begin position="40"/>
        <end position="64"/>
    </location>
</feature>
<evidence type="ECO:0000256" key="1">
    <source>
        <dbReference type="SAM" id="MobiDB-lite"/>
    </source>
</evidence>
<keyword evidence="3" id="KW-1185">Reference proteome</keyword>
<feature type="region of interest" description="Disordered" evidence="1">
    <location>
        <begin position="40"/>
        <end position="83"/>
    </location>
</feature>
<proteinExistence type="predicted"/>